<evidence type="ECO:0000256" key="1">
    <source>
        <dbReference type="SAM" id="Phobius"/>
    </source>
</evidence>
<accession>E1YER5</accession>
<dbReference type="AlphaFoldDB" id="E1YER5"/>
<sequence length="92" mass="10548">MVFNIFLQTRYSEVTVSQKQLPLMEFATGYAQEIELILSAALLVIILTFVIMFFKTFFRNLINHAKEYRNTFEIIVLIPGVAGKALCKAKEV</sequence>
<evidence type="ECO:0000313" key="2">
    <source>
        <dbReference type="EMBL" id="CBX29059.1"/>
    </source>
</evidence>
<keyword evidence="1" id="KW-0812">Transmembrane</keyword>
<feature type="transmembrane region" description="Helical" evidence="1">
    <location>
        <begin position="36"/>
        <end position="58"/>
    </location>
</feature>
<protein>
    <submittedName>
        <fullName evidence="2">Uncharacterized protein</fullName>
    </submittedName>
</protein>
<organism evidence="2">
    <name type="scientific">uncultured Desulfobacterium sp</name>
    <dbReference type="NCBI Taxonomy" id="201089"/>
    <lineage>
        <taxon>Bacteria</taxon>
        <taxon>Pseudomonadati</taxon>
        <taxon>Thermodesulfobacteriota</taxon>
        <taxon>Desulfobacteria</taxon>
        <taxon>Desulfobacterales</taxon>
        <taxon>Desulfobacteriaceae</taxon>
        <taxon>Desulfobacterium</taxon>
        <taxon>environmental samples</taxon>
    </lineage>
</organism>
<reference evidence="2" key="1">
    <citation type="journal article" date="2011" name="Environ. Microbiol.">
        <title>Genomic insights into the metabolic potential of the polycyclic aromatic hydrocarbon degrading sulfate-reducing Deltaproteobacterium N47.</title>
        <authorList>
            <person name="Bergmann F."/>
            <person name="Selesi D."/>
            <person name="Weinmaier T."/>
            <person name="Tischler P."/>
            <person name="Rattei T."/>
            <person name="Meckenstock R.U."/>
        </authorList>
    </citation>
    <scope>NUCLEOTIDE SEQUENCE</scope>
</reference>
<keyword evidence="1" id="KW-0472">Membrane</keyword>
<gene>
    <name evidence="2" type="ORF">N47_J00400</name>
</gene>
<keyword evidence="1" id="KW-1133">Transmembrane helix</keyword>
<dbReference type="EMBL" id="FR695872">
    <property type="protein sequence ID" value="CBX29059.1"/>
    <property type="molecule type" value="Genomic_DNA"/>
</dbReference>
<proteinExistence type="predicted"/>
<name>E1YER5_9BACT</name>